<sequence>MRTPVYELHIRPMFRATDRDHMGVAFDLWTYEDVVAHADQILDRLGADMPPVSLGGPWPQEWIDLFRRWKDSGLKRLEFGTAQFTVTRSASEVTVKATGTFPAAGFTGWLQLESETDTAKTYVLYFEPPDAPTAGTAEEFEFKEQYSPSDNRAVFIHDSTGITQP</sequence>
<reference evidence="1 2" key="1">
    <citation type="submission" date="2018-02" db="EMBL/GenBank/DDBJ databases">
        <title>Complete genome sequence of Streptomyces dengpaensis, the producer of angucyclines.</title>
        <authorList>
            <person name="Yumei L."/>
        </authorList>
    </citation>
    <scope>NUCLEOTIDE SEQUENCE [LARGE SCALE GENOMIC DNA]</scope>
    <source>
        <strain evidence="1 2">XZHG99</strain>
    </source>
</reference>
<dbReference type="EMBL" id="CP026652">
    <property type="protein sequence ID" value="AVH58169.1"/>
    <property type="molecule type" value="Genomic_DNA"/>
</dbReference>
<evidence type="ECO:0000313" key="1">
    <source>
        <dbReference type="EMBL" id="AVH58169.1"/>
    </source>
</evidence>
<proteinExistence type="predicted"/>
<dbReference type="Proteomes" id="UP000238413">
    <property type="component" value="Chromosome"/>
</dbReference>
<gene>
    <name evidence="1" type="ORF">C4B68_23040</name>
</gene>
<organism evidence="1 2">
    <name type="scientific">Streptomyces dengpaensis</name>
    <dbReference type="NCBI Taxonomy" id="2049881"/>
    <lineage>
        <taxon>Bacteria</taxon>
        <taxon>Bacillati</taxon>
        <taxon>Actinomycetota</taxon>
        <taxon>Actinomycetes</taxon>
        <taxon>Kitasatosporales</taxon>
        <taxon>Streptomycetaceae</taxon>
        <taxon>Streptomyces</taxon>
    </lineage>
</organism>
<protein>
    <submittedName>
        <fullName evidence="1">Uncharacterized protein</fullName>
    </submittedName>
</protein>
<name>A0ABN5I563_9ACTN</name>
<accession>A0ABN5I563</accession>
<dbReference type="RefSeq" id="WP_099504211.1">
    <property type="nucleotide sequence ID" value="NZ_CP026652.1"/>
</dbReference>
<keyword evidence="2" id="KW-1185">Reference proteome</keyword>
<evidence type="ECO:0000313" key="2">
    <source>
        <dbReference type="Proteomes" id="UP000238413"/>
    </source>
</evidence>